<dbReference type="SUPFAM" id="SSF117143">
    <property type="entry name" value="Flagellar hook protein flgE"/>
    <property type="match status" value="1"/>
</dbReference>
<dbReference type="OrthoDB" id="9804559at2"/>
<dbReference type="Pfam" id="PF22692">
    <property type="entry name" value="LlgE_F_G_D1"/>
    <property type="match status" value="1"/>
</dbReference>
<evidence type="ECO:0000313" key="8">
    <source>
        <dbReference type="EMBL" id="RXK52963.1"/>
    </source>
</evidence>
<dbReference type="Pfam" id="PF00460">
    <property type="entry name" value="Flg_bb_rod"/>
    <property type="match status" value="1"/>
</dbReference>
<evidence type="ECO:0000313" key="9">
    <source>
        <dbReference type="Proteomes" id="UP000290218"/>
    </source>
</evidence>
<protein>
    <recommendedName>
        <fullName evidence="4">Flagellar hook protein FlgE</fullName>
    </recommendedName>
</protein>
<dbReference type="InterPro" id="IPR010930">
    <property type="entry name" value="Flg_bb/hook_C_dom"/>
</dbReference>
<comment type="function">
    <text evidence="4">A flexible structure which links the flagellar filament to the drive apparatus in the basal body.</text>
</comment>
<dbReference type="PANTHER" id="PTHR30435">
    <property type="entry name" value="FLAGELLAR PROTEIN"/>
    <property type="match status" value="1"/>
</dbReference>
<name>A0A4Q1C3W7_9BACT</name>
<comment type="similarity">
    <text evidence="2 4">Belongs to the flagella basal body rod proteins family.</text>
</comment>
<dbReference type="InterPro" id="IPR001444">
    <property type="entry name" value="Flag_bb_rod_N"/>
</dbReference>
<sequence>MPLIGTLTSGVSALRTFSKGLEVIGGNIANVNTTAYKSSSTSFSDTFSNTVGTASGNAQIGSGVQLANIATHYSQGALTSTGKATDLGIAGKGYFVVQDGANDFATRDGAFHFDSTGALVNAQGKAVLSASNAPIVVPNFSAVSNISIGLDGTITAFYNDGTPDDTSQQIGVITVDDESKLLKQANNLFDFGSVSATLPVPAAPVAGTKIQSGALEQSNVDLTEQFAELITTQRSFQAASRLVTVSDSVLEDIVNLKRS</sequence>
<dbReference type="InterPro" id="IPR037925">
    <property type="entry name" value="FlgE/F/G-like"/>
</dbReference>
<accession>A0A4Q1C3W7</accession>
<dbReference type="GO" id="GO:0071978">
    <property type="term" value="P:bacterial-type flagellum-dependent swarming motility"/>
    <property type="evidence" value="ECO:0007669"/>
    <property type="project" value="TreeGrafter"/>
</dbReference>
<evidence type="ECO:0000256" key="4">
    <source>
        <dbReference type="RuleBase" id="RU362116"/>
    </source>
</evidence>
<dbReference type="AlphaFoldDB" id="A0A4Q1C3W7"/>
<dbReference type="InterPro" id="IPR053967">
    <property type="entry name" value="LlgE_F_G-like_D1"/>
</dbReference>
<reference evidence="8 9" key="1">
    <citation type="submission" date="2019-01" db="EMBL/GenBank/DDBJ databases">
        <title>Lacunisphaera sp. strain TWA-58.</title>
        <authorList>
            <person name="Chen W.-M."/>
        </authorList>
    </citation>
    <scope>NUCLEOTIDE SEQUENCE [LARGE SCALE GENOMIC DNA]</scope>
    <source>
        <strain evidence="8 9">TWA-58</strain>
    </source>
</reference>
<dbReference type="GO" id="GO:0009425">
    <property type="term" value="C:bacterial-type flagellum basal body"/>
    <property type="evidence" value="ECO:0007669"/>
    <property type="project" value="UniProtKB-SubCell"/>
</dbReference>
<feature type="domain" description="Flagellar hook protein FlgE/F/G-like D1" evidence="7">
    <location>
        <begin position="89"/>
        <end position="156"/>
    </location>
</feature>
<dbReference type="GO" id="GO:0009424">
    <property type="term" value="C:bacterial-type flagellum hook"/>
    <property type="evidence" value="ECO:0007669"/>
    <property type="project" value="TreeGrafter"/>
</dbReference>
<feature type="domain" description="Flagellar basal body rod protein N-terminal" evidence="5">
    <location>
        <begin position="9"/>
        <end position="37"/>
    </location>
</feature>
<evidence type="ECO:0000259" key="6">
    <source>
        <dbReference type="Pfam" id="PF06429"/>
    </source>
</evidence>
<evidence type="ECO:0000259" key="5">
    <source>
        <dbReference type="Pfam" id="PF00460"/>
    </source>
</evidence>
<dbReference type="PANTHER" id="PTHR30435:SF1">
    <property type="entry name" value="FLAGELLAR HOOK PROTEIN FLGE"/>
    <property type="match status" value="1"/>
</dbReference>
<keyword evidence="3 4" id="KW-0975">Bacterial flagellum</keyword>
<gene>
    <name evidence="8" type="ORF">ESB00_14720</name>
</gene>
<keyword evidence="8" id="KW-0282">Flagellum</keyword>
<keyword evidence="9" id="KW-1185">Reference proteome</keyword>
<dbReference type="GO" id="GO:0005829">
    <property type="term" value="C:cytosol"/>
    <property type="evidence" value="ECO:0007669"/>
    <property type="project" value="TreeGrafter"/>
</dbReference>
<keyword evidence="8" id="KW-0966">Cell projection</keyword>
<dbReference type="Pfam" id="PF06429">
    <property type="entry name" value="Flg_bbr_C"/>
    <property type="match status" value="1"/>
</dbReference>
<organism evidence="8 9">
    <name type="scientific">Oleiharenicola lentus</name>
    <dbReference type="NCBI Taxonomy" id="2508720"/>
    <lineage>
        <taxon>Bacteria</taxon>
        <taxon>Pseudomonadati</taxon>
        <taxon>Verrucomicrobiota</taxon>
        <taxon>Opitutia</taxon>
        <taxon>Opitutales</taxon>
        <taxon>Opitutaceae</taxon>
        <taxon>Oleiharenicola</taxon>
    </lineage>
</organism>
<dbReference type="InterPro" id="IPR020013">
    <property type="entry name" value="Flagellar_FlgE/F/G"/>
</dbReference>
<evidence type="ECO:0000259" key="7">
    <source>
        <dbReference type="Pfam" id="PF22692"/>
    </source>
</evidence>
<dbReference type="NCBIfam" id="TIGR03506">
    <property type="entry name" value="FlgEFG_subfam"/>
    <property type="match status" value="2"/>
</dbReference>
<evidence type="ECO:0000256" key="3">
    <source>
        <dbReference type="ARBA" id="ARBA00023143"/>
    </source>
</evidence>
<dbReference type="RefSeq" id="WP_129048553.1">
    <property type="nucleotide sequence ID" value="NZ_SDHX01000002.1"/>
</dbReference>
<keyword evidence="8" id="KW-0969">Cilium</keyword>
<feature type="domain" description="Flagellar basal-body/hook protein C-terminal" evidence="6">
    <location>
        <begin position="211"/>
        <end position="256"/>
    </location>
</feature>
<dbReference type="Proteomes" id="UP000290218">
    <property type="component" value="Unassembled WGS sequence"/>
</dbReference>
<evidence type="ECO:0000256" key="2">
    <source>
        <dbReference type="ARBA" id="ARBA00009677"/>
    </source>
</evidence>
<comment type="caution">
    <text evidence="8">The sequence shown here is derived from an EMBL/GenBank/DDBJ whole genome shotgun (WGS) entry which is preliminary data.</text>
</comment>
<dbReference type="EMBL" id="SDHX01000002">
    <property type="protein sequence ID" value="RXK52963.1"/>
    <property type="molecule type" value="Genomic_DNA"/>
</dbReference>
<comment type="subcellular location">
    <subcellularLocation>
        <location evidence="1 4">Bacterial flagellum basal body</location>
    </subcellularLocation>
</comment>
<evidence type="ECO:0000256" key="1">
    <source>
        <dbReference type="ARBA" id="ARBA00004117"/>
    </source>
</evidence>
<proteinExistence type="inferred from homology"/>